<sequence length="245" mass="25677">MRSDFFGISLSRRAALALLAGSFLLPALPAFAQSETTKKIGIVGAGNIGGTLGRLWIKAGYEVFFASRHPEQLKALIEELGPKARAGTPAEAIAFGNAVLIAVPYKAYPELGRENAAGLKNKVVIDAGNAVKARDGAVYDEVERDGIGATSAKYLAGARVVRAFNAANYKIFQKNAGRPEPRMAVPIAGNDPKALETARTLVSDAGFDPVVVGELKAADTFAMGSPGFGHDLSAPELKEKLGVKP</sequence>
<dbReference type="SUPFAM" id="SSF51735">
    <property type="entry name" value="NAD(P)-binding Rossmann-fold domains"/>
    <property type="match status" value="1"/>
</dbReference>
<proteinExistence type="predicted"/>
<evidence type="ECO:0000256" key="1">
    <source>
        <dbReference type="ARBA" id="ARBA00023002"/>
    </source>
</evidence>
<dbReference type="EMBL" id="AP014809">
    <property type="protein sequence ID" value="BAU92813.1"/>
    <property type="molecule type" value="Genomic_DNA"/>
</dbReference>
<organism evidence="4 5">
    <name type="scientific">Methylorubrum populi</name>
    <dbReference type="NCBI Taxonomy" id="223967"/>
    <lineage>
        <taxon>Bacteria</taxon>
        <taxon>Pseudomonadati</taxon>
        <taxon>Pseudomonadota</taxon>
        <taxon>Alphaproteobacteria</taxon>
        <taxon>Hyphomicrobiales</taxon>
        <taxon>Methylobacteriaceae</taxon>
        <taxon>Methylorubrum</taxon>
    </lineage>
</organism>
<dbReference type="Proteomes" id="UP000218288">
    <property type="component" value="Chromosome"/>
</dbReference>
<accession>A0A160PJS3</accession>
<dbReference type="Gene3D" id="3.40.50.720">
    <property type="entry name" value="NAD(P)-binding Rossmann-like Domain"/>
    <property type="match status" value="1"/>
</dbReference>
<dbReference type="PANTHER" id="PTHR14239">
    <property type="entry name" value="DUDULIN-RELATED"/>
    <property type="match status" value="1"/>
</dbReference>
<evidence type="ECO:0000313" key="5">
    <source>
        <dbReference type="Proteomes" id="UP000218288"/>
    </source>
</evidence>
<dbReference type="InterPro" id="IPR036291">
    <property type="entry name" value="NAD(P)-bd_dom_sf"/>
</dbReference>
<evidence type="ECO:0000256" key="2">
    <source>
        <dbReference type="SAM" id="SignalP"/>
    </source>
</evidence>
<feature type="chain" id="PRO_5007818641" evidence="2">
    <location>
        <begin position="33"/>
        <end position="245"/>
    </location>
</feature>
<protein>
    <submittedName>
        <fullName evidence="4">Coenzyme F420-dependent NADP oxidoreductase</fullName>
    </submittedName>
</protein>
<keyword evidence="2" id="KW-0732">Signal</keyword>
<evidence type="ECO:0000313" key="4">
    <source>
        <dbReference type="EMBL" id="BAU92813.1"/>
    </source>
</evidence>
<dbReference type="AlphaFoldDB" id="A0A160PJS3"/>
<dbReference type="PANTHER" id="PTHR14239:SF10">
    <property type="entry name" value="REDUCTASE"/>
    <property type="match status" value="1"/>
</dbReference>
<dbReference type="InterPro" id="IPR028939">
    <property type="entry name" value="P5C_Rdtase_cat_N"/>
</dbReference>
<name>A0A160PJS3_9HYPH</name>
<keyword evidence="1" id="KW-0560">Oxidoreductase</keyword>
<dbReference type="RefSeq" id="WP_096486668.1">
    <property type="nucleotide sequence ID" value="NZ_AP014809.1"/>
</dbReference>
<reference evidence="4 5" key="1">
    <citation type="journal article" date="2016" name="Genome Announc.">
        <title>Complete Genome Sequence of Methylobacterium populi P-1M, Isolated from Pink-Pigmented Household Biofilm.</title>
        <authorList>
            <person name="Morohoshi T."/>
            <person name="Ikeda T."/>
        </authorList>
    </citation>
    <scope>NUCLEOTIDE SEQUENCE [LARGE SCALE GENOMIC DNA]</scope>
    <source>
        <strain evidence="4 5">P-1M</strain>
    </source>
</reference>
<feature type="signal peptide" evidence="2">
    <location>
        <begin position="1"/>
        <end position="32"/>
    </location>
</feature>
<dbReference type="InterPro" id="IPR051267">
    <property type="entry name" value="STEAP_metalloreductase"/>
</dbReference>
<evidence type="ECO:0000259" key="3">
    <source>
        <dbReference type="Pfam" id="PF03807"/>
    </source>
</evidence>
<gene>
    <name evidence="4" type="ORF">MPPM_4208</name>
</gene>
<feature type="domain" description="Pyrroline-5-carboxylate reductase catalytic N-terminal" evidence="3">
    <location>
        <begin position="39"/>
        <end position="129"/>
    </location>
</feature>
<dbReference type="OrthoDB" id="7557417at2"/>
<dbReference type="Pfam" id="PF03807">
    <property type="entry name" value="F420_oxidored"/>
    <property type="match status" value="1"/>
</dbReference>
<dbReference type="GO" id="GO:0016491">
    <property type="term" value="F:oxidoreductase activity"/>
    <property type="evidence" value="ECO:0007669"/>
    <property type="project" value="UniProtKB-KW"/>
</dbReference>